<dbReference type="InterPro" id="IPR020097">
    <property type="entry name" value="PsdUridine_synth_TruA_a/b_dom"/>
</dbReference>
<organism evidence="9 10">
    <name type="scientific">Ruficoccus amylovorans</name>
    <dbReference type="NCBI Taxonomy" id="1804625"/>
    <lineage>
        <taxon>Bacteria</taxon>
        <taxon>Pseudomonadati</taxon>
        <taxon>Verrucomicrobiota</taxon>
        <taxon>Opitutia</taxon>
        <taxon>Puniceicoccales</taxon>
        <taxon>Cerasicoccaceae</taxon>
        <taxon>Ruficoccus</taxon>
    </lineage>
</organism>
<dbReference type="GO" id="GO:0031119">
    <property type="term" value="P:tRNA pseudouridine synthesis"/>
    <property type="evidence" value="ECO:0007669"/>
    <property type="project" value="UniProtKB-UniRule"/>
</dbReference>
<dbReference type="PANTHER" id="PTHR11142:SF0">
    <property type="entry name" value="TRNA PSEUDOURIDINE SYNTHASE-LIKE 1"/>
    <property type="match status" value="1"/>
</dbReference>
<dbReference type="NCBIfam" id="TIGR00071">
    <property type="entry name" value="hisT_truA"/>
    <property type="match status" value="1"/>
</dbReference>
<evidence type="ECO:0000259" key="8">
    <source>
        <dbReference type="Pfam" id="PF01416"/>
    </source>
</evidence>
<proteinExistence type="inferred from homology"/>
<comment type="subunit">
    <text evidence="4">Homodimer.</text>
</comment>
<comment type="caution">
    <text evidence="9">The sequence shown here is derived from an EMBL/GenBank/DDBJ whole genome shotgun (WGS) entry which is preliminary data.</text>
</comment>
<dbReference type="EMBL" id="JACHVB010000035">
    <property type="protein sequence ID" value="MBC2595080.1"/>
    <property type="molecule type" value="Genomic_DNA"/>
</dbReference>
<dbReference type="Gene3D" id="3.30.70.580">
    <property type="entry name" value="Pseudouridine synthase I, catalytic domain, N-terminal subdomain"/>
    <property type="match status" value="1"/>
</dbReference>
<name>A0A842HFU9_9BACT</name>
<evidence type="ECO:0000256" key="4">
    <source>
        <dbReference type="HAMAP-Rule" id="MF_00171"/>
    </source>
</evidence>
<reference evidence="9 10" key="1">
    <citation type="submission" date="2020-07" db="EMBL/GenBank/DDBJ databases">
        <authorList>
            <person name="Feng X."/>
        </authorList>
    </citation>
    <scope>NUCLEOTIDE SEQUENCE [LARGE SCALE GENOMIC DNA]</scope>
    <source>
        <strain evidence="9 10">JCM31066</strain>
    </source>
</reference>
<evidence type="ECO:0000256" key="6">
    <source>
        <dbReference type="PIRSR" id="PIRSR001430-2"/>
    </source>
</evidence>
<keyword evidence="3 4" id="KW-0413">Isomerase</keyword>
<dbReference type="InterPro" id="IPR001406">
    <property type="entry name" value="PsdUridine_synth_TruA"/>
</dbReference>
<accession>A0A842HFU9</accession>
<dbReference type="EC" id="5.4.99.12" evidence="4"/>
<dbReference type="HAMAP" id="MF_00171">
    <property type="entry name" value="TruA"/>
    <property type="match status" value="1"/>
</dbReference>
<feature type="binding site" evidence="4 6">
    <location>
        <position position="115"/>
    </location>
    <ligand>
        <name>substrate</name>
    </ligand>
</feature>
<dbReference type="SUPFAM" id="SSF55120">
    <property type="entry name" value="Pseudouridine synthase"/>
    <property type="match status" value="1"/>
</dbReference>
<evidence type="ECO:0000256" key="2">
    <source>
        <dbReference type="ARBA" id="ARBA00022694"/>
    </source>
</evidence>
<comment type="caution">
    <text evidence="4">Lacks conserved residue(s) required for the propagation of feature annotation.</text>
</comment>
<dbReference type="FunFam" id="3.30.70.580:FF:000001">
    <property type="entry name" value="tRNA pseudouridine synthase A"/>
    <property type="match status" value="1"/>
</dbReference>
<dbReference type="Gene3D" id="3.30.70.660">
    <property type="entry name" value="Pseudouridine synthase I, catalytic domain, C-terminal subdomain"/>
    <property type="match status" value="1"/>
</dbReference>
<keyword evidence="2 4" id="KW-0819">tRNA processing</keyword>
<comment type="similarity">
    <text evidence="1 4 7">Belongs to the tRNA pseudouridine synthase TruA family.</text>
</comment>
<dbReference type="RefSeq" id="WP_185676043.1">
    <property type="nucleotide sequence ID" value="NZ_JACHVB010000035.1"/>
</dbReference>
<dbReference type="InterPro" id="IPR020095">
    <property type="entry name" value="PsdUridine_synth_TruA_C"/>
</dbReference>
<gene>
    <name evidence="4 9" type="primary">truA</name>
    <name evidence="9" type="ORF">H5P28_12505</name>
</gene>
<comment type="function">
    <text evidence="4">Formation of pseudouridine at positions 38, 39 and 40 in the anticodon stem and loop of transfer RNAs.</text>
</comment>
<feature type="domain" description="Pseudouridine synthase I TruA alpha/beta" evidence="8">
    <location>
        <begin position="11"/>
        <end position="108"/>
    </location>
</feature>
<dbReference type="PIRSF" id="PIRSF001430">
    <property type="entry name" value="tRNA_psdUrid_synth"/>
    <property type="match status" value="1"/>
</dbReference>
<evidence type="ECO:0000313" key="10">
    <source>
        <dbReference type="Proteomes" id="UP000546464"/>
    </source>
</evidence>
<dbReference type="AlphaFoldDB" id="A0A842HFU9"/>
<dbReference type="GO" id="GO:0160147">
    <property type="term" value="F:tRNA pseudouridine(38-40) synthase activity"/>
    <property type="evidence" value="ECO:0007669"/>
    <property type="project" value="UniProtKB-EC"/>
</dbReference>
<evidence type="ECO:0000256" key="3">
    <source>
        <dbReference type="ARBA" id="ARBA00023235"/>
    </source>
</evidence>
<dbReference type="PANTHER" id="PTHR11142">
    <property type="entry name" value="PSEUDOURIDYLATE SYNTHASE"/>
    <property type="match status" value="1"/>
</dbReference>
<sequence length="258" mass="28795">MTAPALKKFKAVCAYDGTDFFGWQSQAGGNTVQDFIEARLAAILKTPTRIHGSGRTDSGVHSKGQVFHFEADWEHPPAHLLRALRCGLPAGIQVSRLSRAAPDFHARFSATGKRYCYRLFEGYAPPWENRYCWSLGNRRLDTAAMAEAARYFVGEQDFTAFGANRRDGSADNPVKDMRRADVIRRGPRITVTLEASGFLYKMARSMAGTLVEVGLGKMSPDELAAILANRRRVEQVATAPAKGLWMERVYYTGERKRK</sequence>
<feature type="active site" description="Nucleophile" evidence="4 5">
    <location>
        <position position="57"/>
    </location>
</feature>
<evidence type="ECO:0000256" key="1">
    <source>
        <dbReference type="ARBA" id="ARBA00009375"/>
    </source>
</evidence>
<protein>
    <recommendedName>
        <fullName evidence="4">tRNA pseudouridine synthase A</fullName>
        <ecNumber evidence="4">5.4.99.12</ecNumber>
    </recommendedName>
    <alternativeName>
        <fullName evidence="4">tRNA pseudouridine(38-40) synthase</fullName>
    </alternativeName>
    <alternativeName>
        <fullName evidence="4">tRNA pseudouridylate synthase I</fullName>
    </alternativeName>
    <alternativeName>
        <fullName evidence="4">tRNA-uridine isomerase I</fullName>
    </alternativeName>
</protein>
<dbReference type="InterPro" id="IPR020103">
    <property type="entry name" value="PsdUridine_synth_cat_dom_sf"/>
</dbReference>
<evidence type="ECO:0000256" key="5">
    <source>
        <dbReference type="PIRSR" id="PIRSR001430-1"/>
    </source>
</evidence>
<dbReference type="CDD" id="cd02570">
    <property type="entry name" value="PseudoU_synth_EcTruA"/>
    <property type="match status" value="1"/>
</dbReference>
<comment type="catalytic activity">
    <reaction evidence="4 7">
        <text>uridine(38/39/40) in tRNA = pseudouridine(38/39/40) in tRNA</text>
        <dbReference type="Rhea" id="RHEA:22376"/>
        <dbReference type="Rhea" id="RHEA-COMP:10085"/>
        <dbReference type="Rhea" id="RHEA-COMP:10087"/>
        <dbReference type="ChEBI" id="CHEBI:65314"/>
        <dbReference type="ChEBI" id="CHEBI:65315"/>
        <dbReference type="EC" id="5.4.99.12"/>
    </reaction>
</comment>
<dbReference type="Pfam" id="PF01416">
    <property type="entry name" value="PseudoU_synth_1"/>
    <property type="match status" value="2"/>
</dbReference>
<dbReference type="InterPro" id="IPR020094">
    <property type="entry name" value="TruA/RsuA/RluB/E/F_N"/>
</dbReference>
<feature type="domain" description="Pseudouridine synthase I TruA alpha/beta" evidence="8">
    <location>
        <begin position="148"/>
        <end position="251"/>
    </location>
</feature>
<keyword evidence="10" id="KW-1185">Reference proteome</keyword>
<dbReference type="GO" id="GO:0003723">
    <property type="term" value="F:RNA binding"/>
    <property type="evidence" value="ECO:0007669"/>
    <property type="project" value="InterPro"/>
</dbReference>
<evidence type="ECO:0000256" key="7">
    <source>
        <dbReference type="RuleBase" id="RU003792"/>
    </source>
</evidence>
<evidence type="ECO:0000313" key="9">
    <source>
        <dbReference type="EMBL" id="MBC2595080.1"/>
    </source>
</evidence>
<dbReference type="Proteomes" id="UP000546464">
    <property type="component" value="Unassembled WGS sequence"/>
</dbReference>